<evidence type="ECO:0000313" key="3">
    <source>
        <dbReference type="EMBL" id="SPP66426.1"/>
    </source>
</evidence>
<protein>
    <recommendedName>
        <fullName evidence="2">DUF4136 domain-containing protein</fullName>
    </recommendedName>
</protein>
<evidence type="ECO:0000259" key="2">
    <source>
        <dbReference type="Pfam" id="PF13590"/>
    </source>
</evidence>
<organism evidence="3 4">
    <name type="scientific">Nitrospira lenta</name>
    <dbReference type="NCBI Taxonomy" id="1436998"/>
    <lineage>
        <taxon>Bacteria</taxon>
        <taxon>Pseudomonadati</taxon>
        <taxon>Nitrospirota</taxon>
        <taxon>Nitrospiria</taxon>
        <taxon>Nitrospirales</taxon>
        <taxon>Nitrospiraceae</taxon>
        <taxon>Nitrospira</taxon>
    </lineage>
</organism>
<feature type="signal peptide" evidence="1">
    <location>
        <begin position="1"/>
        <end position="20"/>
    </location>
</feature>
<keyword evidence="1" id="KW-0732">Signal</keyword>
<keyword evidence="4" id="KW-1185">Reference proteome</keyword>
<dbReference type="Proteomes" id="UP000248168">
    <property type="component" value="Unassembled WGS sequence"/>
</dbReference>
<evidence type="ECO:0000256" key="1">
    <source>
        <dbReference type="SAM" id="SignalP"/>
    </source>
</evidence>
<feature type="chain" id="PRO_5016331096" description="DUF4136 domain-containing protein" evidence="1">
    <location>
        <begin position="21"/>
        <end position="216"/>
    </location>
</feature>
<dbReference type="Pfam" id="PF13590">
    <property type="entry name" value="DUF4136"/>
    <property type="match status" value="1"/>
</dbReference>
<feature type="domain" description="DUF4136" evidence="2">
    <location>
        <begin position="26"/>
        <end position="214"/>
    </location>
</feature>
<gene>
    <name evidence="3" type="ORF">NITLEN_70016</name>
</gene>
<accession>A0A330LBF5</accession>
<dbReference type="OrthoDB" id="118896at2"/>
<dbReference type="EMBL" id="OUNR01000020">
    <property type="protein sequence ID" value="SPP66426.1"/>
    <property type="molecule type" value="Genomic_DNA"/>
</dbReference>
<dbReference type="Gene3D" id="3.30.160.670">
    <property type="match status" value="1"/>
</dbReference>
<name>A0A330LBF5_9BACT</name>
<proteinExistence type="predicted"/>
<sequence length="216" mass="24092">MVRYLLIAMTIGLLGAGGCASSGLTVATSSDPVTDFSVFRTVAYSGISDRGREVGPSDSSPIRLRIKNMVHDQLVAKGIQEVELKEHPQLLLHLFYGVKDLIRVQQHYTDAYSYGEPGVYGRLGSYDYPDEAYGLYGLQGRTYTYHDGTWVPVPLSYETTHEDYEGTLIIDLAEAPTHKLVWRAVIRGILKDSLEQNMEREGQGIATAFKDYPPQR</sequence>
<dbReference type="AlphaFoldDB" id="A0A330LBF5"/>
<dbReference type="PROSITE" id="PS51257">
    <property type="entry name" value="PROKAR_LIPOPROTEIN"/>
    <property type="match status" value="1"/>
</dbReference>
<dbReference type="InParanoid" id="A0A330LBF5"/>
<evidence type="ECO:0000313" key="4">
    <source>
        <dbReference type="Proteomes" id="UP000248168"/>
    </source>
</evidence>
<reference evidence="4" key="1">
    <citation type="submission" date="2018-04" db="EMBL/GenBank/DDBJ databases">
        <authorList>
            <person name="Lucker S."/>
            <person name="Sakoula D."/>
        </authorList>
    </citation>
    <scope>NUCLEOTIDE SEQUENCE [LARGE SCALE GENOMIC DNA]</scope>
</reference>
<dbReference type="InterPro" id="IPR025411">
    <property type="entry name" value="DUF4136"/>
</dbReference>